<proteinExistence type="predicted"/>
<gene>
    <name evidence="1" type="ORF">LOD99_13186</name>
</gene>
<protein>
    <submittedName>
        <fullName evidence="1">Hermansky-Pudlak syndrome 5 protein isoform X2</fullName>
    </submittedName>
</protein>
<evidence type="ECO:0000313" key="1">
    <source>
        <dbReference type="EMBL" id="KAI6645928.1"/>
    </source>
</evidence>
<evidence type="ECO:0000313" key="2">
    <source>
        <dbReference type="Proteomes" id="UP001165289"/>
    </source>
</evidence>
<dbReference type="PANTHER" id="PTHR23287:SF16">
    <property type="entry name" value="TECTONIN BETA-PROPELLER REPEAT-CONTAINING PROTEIN 2"/>
    <property type="match status" value="1"/>
</dbReference>
<comment type="caution">
    <text evidence="1">The sequence shown here is derived from an EMBL/GenBank/DDBJ whole genome shotgun (WGS) entry which is preliminary data.</text>
</comment>
<reference evidence="1 2" key="1">
    <citation type="journal article" date="2023" name="BMC Biol.">
        <title>The compact genome of the sponge Oopsacas minuta (Hexactinellida) is lacking key metazoan core genes.</title>
        <authorList>
            <person name="Santini S."/>
            <person name="Schenkelaars Q."/>
            <person name="Jourda C."/>
            <person name="Duchesne M."/>
            <person name="Belahbib H."/>
            <person name="Rocher C."/>
            <person name="Selva M."/>
            <person name="Riesgo A."/>
            <person name="Vervoort M."/>
            <person name="Leys S.P."/>
            <person name="Kodjabachian L."/>
            <person name="Le Bivic A."/>
            <person name="Borchiellini C."/>
            <person name="Claverie J.M."/>
            <person name="Renard E."/>
        </authorList>
    </citation>
    <scope>NUCLEOTIDE SEQUENCE [LARGE SCALE GENOMIC DNA]</scope>
    <source>
        <strain evidence="1">SPO-2</strain>
    </source>
</reference>
<accession>A0AAV7JB28</accession>
<sequence>MNLKREEVTYVGSQERDGLFGACFYRDTQSIPNHTLILSARPKARIWKASLDGKVVLTYKLKDLLNGVKITPIYGQRRSERPEEETPGDQNIPNIFKRIRVINDHLVAWNANTIYLLNLVSNIITQHSFIEGM</sequence>
<dbReference type="Proteomes" id="UP001165289">
    <property type="component" value="Unassembled WGS sequence"/>
</dbReference>
<dbReference type="PANTHER" id="PTHR23287">
    <property type="entry name" value="RUBY-EYE2-LIKE PROTEIN"/>
    <property type="match status" value="1"/>
</dbReference>
<dbReference type="EMBL" id="JAKMXF010000365">
    <property type="protein sequence ID" value="KAI6645928.1"/>
    <property type="molecule type" value="Genomic_DNA"/>
</dbReference>
<name>A0AAV7JB28_9METZ</name>
<dbReference type="AlphaFoldDB" id="A0AAV7JB28"/>
<organism evidence="1 2">
    <name type="scientific">Oopsacas minuta</name>
    <dbReference type="NCBI Taxonomy" id="111878"/>
    <lineage>
        <taxon>Eukaryota</taxon>
        <taxon>Metazoa</taxon>
        <taxon>Porifera</taxon>
        <taxon>Hexactinellida</taxon>
        <taxon>Hexasterophora</taxon>
        <taxon>Lyssacinosida</taxon>
        <taxon>Leucopsacidae</taxon>
        <taxon>Oopsacas</taxon>
    </lineage>
</organism>
<keyword evidence="2" id="KW-1185">Reference proteome</keyword>